<organism evidence="5 6">
    <name type="scientific">Actinocrispum wychmicini</name>
    <dbReference type="NCBI Taxonomy" id="1213861"/>
    <lineage>
        <taxon>Bacteria</taxon>
        <taxon>Bacillati</taxon>
        <taxon>Actinomycetota</taxon>
        <taxon>Actinomycetes</taxon>
        <taxon>Pseudonocardiales</taxon>
        <taxon>Pseudonocardiaceae</taxon>
        <taxon>Actinocrispum</taxon>
    </lineage>
</organism>
<evidence type="ECO:0000256" key="3">
    <source>
        <dbReference type="SAM" id="Phobius"/>
    </source>
</evidence>
<evidence type="ECO:0000256" key="1">
    <source>
        <dbReference type="ARBA" id="ARBA00023015"/>
    </source>
</evidence>
<dbReference type="Gene3D" id="1.10.10.1320">
    <property type="entry name" value="Anti-sigma factor, zinc-finger domain"/>
    <property type="match status" value="1"/>
</dbReference>
<reference evidence="5 6" key="1">
    <citation type="submission" date="2019-03" db="EMBL/GenBank/DDBJ databases">
        <title>Genomic Encyclopedia of Type Strains, Phase IV (KMG-IV): sequencing the most valuable type-strain genomes for metagenomic binning, comparative biology and taxonomic classification.</title>
        <authorList>
            <person name="Goeker M."/>
        </authorList>
    </citation>
    <scope>NUCLEOTIDE SEQUENCE [LARGE SCALE GENOMIC DNA]</scope>
    <source>
        <strain evidence="5 6">DSM 45934</strain>
    </source>
</reference>
<feature type="domain" description="Putative zinc-finger" evidence="4">
    <location>
        <begin position="44"/>
        <end position="77"/>
    </location>
</feature>
<keyword evidence="3" id="KW-0812">Transmembrane</keyword>
<evidence type="ECO:0000259" key="4">
    <source>
        <dbReference type="Pfam" id="PF13490"/>
    </source>
</evidence>
<name>A0A4R2JXW4_9PSEU</name>
<gene>
    <name evidence="5" type="ORF">EV192_102343</name>
</gene>
<comment type="caution">
    <text evidence="5">The sequence shown here is derived from an EMBL/GenBank/DDBJ whole genome shotgun (WGS) entry which is preliminary data.</text>
</comment>
<keyword evidence="3" id="KW-0472">Membrane</keyword>
<accession>A0A4R2JXW4</accession>
<evidence type="ECO:0000313" key="5">
    <source>
        <dbReference type="EMBL" id="TCO62206.1"/>
    </source>
</evidence>
<dbReference type="Pfam" id="PF13490">
    <property type="entry name" value="zf-HC2"/>
    <property type="match status" value="1"/>
</dbReference>
<keyword evidence="6" id="KW-1185">Reference proteome</keyword>
<dbReference type="InterPro" id="IPR041916">
    <property type="entry name" value="Anti_sigma_zinc_sf"/>
</dbReference>
<keyword evidence="1" id="KW-0805">Transcription regulation</keyword>
<protein>
    <submittedName>
        <fullName evidence="5">Putative zinc finger protein</fullName>
    </submittedName>
</protein>
<dbReference type="AlphaFoldDB" id="A0A4R2JXW4"/>
<evidence type="ECO:0000313" key="6">
    <source>
        <dbReference type="Proteomes" id="UP000295680"/>
    </source>
</evidence>
<feature type="transmembrane region" description="Helical" evidence="3">
    <location>
        <begin position="6"/>
        <end position="26"/>
    </location>
</feature>
<evidence type="ECO:0000256" key="2">
    <source>
        <dbReference type="ARBA" id="ARBA00023163"/>
    </source>
</evidence>
<dbReference type="InterPro" id="IPR027383">
    <property type="entry name" value="Znf_put"/>
</dbReference>
<proteinExistence type="predicted"/>
<keyword evidence="3" id="KW-1133">Transmembrane helix</keyword>
<dbReference type="Proteomes" id="UP000295680">
    <property type="component" value="Unassembled WGS sequence"/>
</dbReference>
<keyword evidence="2" id="KW-0804">Transcription</keyword>
<dbReference type="EMBL" id="SLWS01000002">
    <property type="protein sequence ID" value="TCO62206.1"/>
    <property type="molecule type" value="Genomic_DNA"/>
</dbReference>
<sequence length="101" mass="10339">MGGDLAVGGDGGIVALVAILLVLSAVRPPAAAPAVEPQPSDLACRELVDLVTSYLDGVLAPDWRAGLDHHLQDCDGCTEYVHQIRGVLQALSVLKPAAGTS</sequence>